<evidence type="ECO:0000313" key="3">
    <source>
        <dbReference type="Proteomes" id="UP000809621"/>
    </source>
</evidence>
<reference evidence="2 3" key="1">
    <citation type="submission" date="2021-02" db="EMBL/GenBank/DDBJ databases">
        <authorList>
            <person name="Park J.-S."/>
        </authorList>
    </citation>
    <scope>NUCLEOTIDE SEQUENCE [LARGE SCALE GENOMIC DNA]</scope>
    <source>
        <strain evidence="2 3">188UL20-2</strain>
    </source>
</reference>
<evidence type="ECO:0008006" key="4">
    <source>
        <dbReference type="Google" id="ProtNLM"/>
    </source>
</evidence>
<comment type="caution">
    <text evidence="2">The sequence shown here is derived from an EMBL/GenBank/DDBJ whole genome shotgun (WGS) entry which is preliminary data.</text>
</comment>
<feature type="chain" id="PRO_5046306303" description="Metallopeptidase DUF4344" evidence="1">
    <location>
        <begin position="22"/>
        <end position="249"/>
    </location>
</feature>
<sequence length="249" mass="28478">MMSKLWIAVAAVAAVTGHAYAGNLVKVKYQPATTPHEMQVKHLIEQSGVTTEFEQVIDLYFPLDKELRLIYGGREGPLYDPQLHAMYVPYTFVGEALNYFLQDREQKLAEIGAIDTLMHTLLHEAGHALVFDNRIPILGKEEDAVDNLATLLMIKYVDKGAEAAINAATMFDYESQDGNEFYDYSEYIDEHSFELQRYFSTLCLVYGSNPQVFDELLDEVEEESLEDKQDTCIATFQDIDENWHHYLID</sequence>
<organism evidence="2 3">
    <name type="scientific">Vibrio ulleungensis</name>
    <dbReference type="NCBI Taxonomy" id="2807619"/>
    <lineage>
        <taxon>Bacteria</taxon>
        <taxon>Pseudomonadati</taxon>
        <taxon>Pseudomonadota</taxon>
        <taxon>Gammaproteobacteria</taxon>
        <taxon>Vibrionales</taxon>
        <taxon>Vibrionaceae</taxon>
        <taxon>Vibrio</taxon>
    </lineage>
</organism>
<keyword evidence="1" id="KW-0732">Signal</keyword>
<proteinExistence type="predicted"/>
<gene>
    <name evidence="2" type="ORF">JQC93_12340</name>
</gene>
<dbReference type="EMBL" id="JAFEUM010000004">
    <property type="protein sequence ID" value="MBM7037195.1"/>
    <property type="molecule type" value="Genomic_DNA"/>
</dbReference>
<accession>A0ABS2HI33</accession>
<dbReference type="InterPro" id="IPR025644">
    <property type="entry name" value="DUF4344"/>
</dbReference>
<protein>
    <recommendedName>
        <fullName evidence="4">Metallopeptidase DUF4344</fullName>
    </recommendedName>
</protein>
<dbReference type="Proteomes" id="UP000809621">
    <property type="component" value="Unassembled WGS sequence"/>
</dbReference>
<evidence type="ECO:0000313" key="2">
    <source>
        <dbReference type="EMBL" id="MBM7037195.1"/>
    </source>
</evidence>
<evidence type="ECO:0000256" key="1">
    <source>
        <dbReference type="SAM" id="SignalP"/>
    </source>
</evidence>
<dbReference type="Pfam" id="PF14247">
    <property type="entry name" value="DUF4344"/>
    <property type="match status" value="1"/>
</dbReference>
<name>A0ABS2HI33_9VIBR</name>
<feature type="signal peptide" evidence="1">
    <location>
        <begin position="1"/>
        <end position="21"/>
    </location>
</feature>
<dbReference type="RefSeq" id="WP_205158747.1">
    <property type="nucleotide sequence ID" value="NZ_JAFEUM010000004.1"/>
</dbReference>
<keyword evidence="3" id="KW-1185">Reference proteome</keyword>